<feature type="compositionally biased region" description="Basic and acidic residues" evidence="3">
    <location>
        <begin position="232"/>
        <end position="256"/>
    </location>
</feature>
<evidence type="ECO:0000256" key="4">
    <source>
        <dbReference type="SAM" id="Phobius"/>
    </source>
</evidence>
<organism evidence="6 7">
    <name type="scientific">Reticulomyxa filosa</name>
    <dbReference type="NCBI Taxonomy" id="46433"/>
    <lineage>
        <taxon>Eukaryota</taxon>
        <taxon>Sar</taxon>
        <taxon>Rhizaria</taxon>
        <taxon>Retaria</taxon>
        <taxon>Foraminifera</taxon>
        <taxon>Monothalamids</taxon>
        <taxon>Reticulomyxidae</taxon>
        <taxon>Reticulomyxa</taxon>
    </lineage>
</organism>
<dbReference type="OrthoDB" id="431068at2759"/>
<accession>X6LV78</accession>
<protein>
    <submittedName>
        <fullName evidence="6">G-rich sequence factor 1</fullName>
    </submittedName>
</protein>
<dbReference type="InterPro" id="IPR050666">
    <property type="entry name" value="ESRP"/>
</dbReference>
<keyword evidence="1" id="KW-0677">Repeat</keyword>
<feature type="non-terminal residue" evidence="6">
    <location>
        <position position="1"/>
    </location>
</feature>
<feature type="region of interest" description="Disordered" evidence="3">
    <location>
        <begin position="232"/>
        <end position="266"/>
    </location>
</feature>
<feature type="compositionally biased region" description="Basic residues" evidence="3">
    <location>
        <begin position="257"/>
        <end position="266"/>
    </location>
</feature>
<dbReference type="InterPro" id="IPR035979">
    <property type="entry name" value="RBD_domain_sf"/>
</dbReference>
<evidence type="ECO:0000313" key="6">
    <source>
        <dbReference type="EMBL" id="ETO05047.1"/>
    </source>
</evidence>
<keyword evidence="4" id="KW-1133">Transmembrane helix</keyword>
<feature type="domain" description="RRM" evidence="5">
    <location>
        <begin position="22"/>
        <end position="89"/>
    </location>
</feature>
<feature type="transmembrane region" description="Helical" evidence="4">
    <location>
        <begin position="167"/>
        <end position="184"/>
    </location>
</feature>
<keyword evidence="4" id="KW-0472">Membrane</keyword>
<dbReference type="PANTHER" id="PTHR13976">
    <property type="entry name" value="HETEROGENEOUS NUCLEAR RIBONUCLEOPROTEIN-RELATED"/>
    <property type="match status" value="1"/>
</dbReference>
<evidence type="ECO:0000313" key="7">
    <source>
        <dbReference type="Proteomes" id="UP000023152"/>
    </source>
</evidence>
<gene>
    <name evidence="6" type="ORF">RFI_32350</name>
</gene>
<name>X6LV78_RETFI</name>
<dbReference type="Pfam" id="PF00076">
    <property type="entry name" value="RRM_1"/>
    <property type="match status" value="1"/>
</dbReference>
<dbReference type="InterPro" id="IPR000504">
    <property type="entry name" value="RRM_dom"/>
</dbReference>
<feature type="transmembrane region" description="Helical" evidence="4">
    <location>
        <begin position="204"/>
        <end position="224"/>
    </location>
</feature>
<evidence type="ECO:0000259" key="5">
    <source>
        <dbReference type="SMART" id="SM00360"/>
    </source>
</evidence>
<evidence type="ECO:0000256" key="1">
    <source>
        <dbReference type="ARBA" id="ARBA00022737"/>
    </source>
</evidence>
<comment type="caution">
    <text evidence="6">The sequence shown here is derived from an EMBL/GenBank/DDBJ whole genome shotgun (WGS) entry which is preliminary data.</text>
</comment>
<keyword evidence="2" id="KW-0694">RNA-binding</keyword>
<dbReference type="CDD" id="cd12254">
    <property type="entry name" value="RRM_hnRNPH_ESRPs_RBM12_like"/>
    <property type="match status" value="1"/>
</dbReference>
<dbReference type="InterPro" id="IPR012677">
    <property type="entry name" value="Nucleotide-bd_a/b_plait_sf"/>
</dbReference>
<dbReference type="EMBL" id="ASPP01028605">
    <property type="protein sequence ID" value="ETO05047.1"/>
    <property type="molecule type" value="Genomic_DNA"/>
</dbReference>
<evidence type="ECO:0000256" key="2">
    <source>
        <dbReference type="ARBA" id="ARBA00022884"/>
    </source>
</evidence>
<keyword evidence="7" id="KW-1185">Reference proteome</keyword>
<reference evidence="6 7" key="1">
    <citation type="journal article" date="2013" name="Curr. Biol.">
        <title>The Genome of the Foraminiferan Reticulomyxa filosa.</title>
        <authorList>
            <person name="Glockner G."/>
            <person name="Hulsmann N."/>
            <person name="Schleicher M."/>
            <person name="Noegel A.A."/>
            <person name="Eichinger L."/>
            <person name="Gallinger C."/>
            <person name="Pawlowski J."/>
            <person name="Sierra R."/>
            <person name="Euteneuer U."/>
            <person name="Pillet L."/>
            <person name="Moustafa A."/>
            <person name="Platzer M."/>
            <person name="Groth M."/>
            <person name="Szafranski K."/>
            <person name="Schliwa M."/>
        </authorList>
    </citation>
    <scope>NUCLEOTIDE SEQUENCE [LARGE SCALE GENOMIC DNA]</scope>
</reference>
<evidence type="ECO:0000256" key="3">
    <source>
        <dbReference type="SAM" id="MobiDB-lite"/>
    </source>
</evidence>
<dbReference type="GO" id="GO:0003723">
    <property type="term" value="F:RNA binding"/>
    <property type="evidence" value="ECO:0007669"/>
    <property type="project" value="UniProtKB-KW"/>
</dbReference>
<dbReference type="SUPFAM" id="SSF54928">
    <property type="entry name" value="RNA-binding domain, RBD"/>
    <property type="match status" value="1"/>
</dbReference>
<keyword evidence="4" id="KW-0812">Transmembrane</keyword>
<dbReference type="Gene3D" id="3.30.70.330">
    <property type="match status" value="1"/>
</dbReference>
<dbReference type="Proteomes" id="UP000023152">
    <property type="component" value="Unassembled WGS sequence"/>
</dbReference>
<dbReference type="AlphaFoldDB" id="X6LV78"/>
<dbReference type="SMART" id="SM00360">
    <property type="entry name" value="RRM"/>
    <property type="match status" value="1"/>
</dbReference>
<proteinExistence type="predicted"/>
<sequence length="266" mass="30822">YNNNNNNNNKTPLVLQQLNSLCLLMRGLPYSCTETEITKFFQEVGITPVRIHRKADGTEAYVEFYSIEDCSKAMTRDRNFIGTRYIELFRVTYEHMAKTVGLPLHQQKTFAPTTHNAASAFSIPSNASALSQNIGVISNIPSNFHIRQAPSSSYPTNVDGEKKKGNWFLFLSIFFFFEIARKYGLFAFVVSSTSKETKNATNEFTYKIVCIFSFLKIFIILIQFNKKRWREKENDSKNKKEENQRLENQTKIDFKTNKKNQKNNLQ</sequence>